<organism evidence="3 4">
    <name type="scientific">Massilia terrae</name>
    <dbReference type="NCBI Taxonomy" id="1811224"/>
    <lineage>
        <taxon>Bacteria</taxon>
        <taxon>Pseudomonadati</taxon>
        <taxon>Pseudomonadota</taxon>
        <taxon>Betaproteobacteria</taxon>
        <taxon>Burkholderiales</taxon>
        <taxon>Oxalobacteraceae</taxon>
        <taxon>Telluria group</taxon>
        <taxon>Massilia</taxon>
    </lineage>
</organism>
<evidence type="ECO:0000256" key="1">
    <source>
        <dbReference type="ARBA" id="ARBA00038310"/>
    </source>
</evidence>
<gene>
    <name evidence="3" type="ORF">NX778_09265</name>
</gene>
<dbReference type="Proteomes" id="UP001204621">
    <property type="component" value="Unassembled WGS sequence"/>
</dbReference>
<evidence type="ECO:0000259" key="2">
    <source>
        <dbReference type="Pfam" id="PF04909"/>
    </source>
</evidence>
<evidence type="ECO:0000313" key="4">
    <source>
        <dbReference type="Proteomes" id="UP001204621"/>
    </source>
</evidence>
<dbReference type="PANTHER" id="PTHR43569">
    <property type="entry name" value="AMIDOHYDROLASE"/>
    <property type="match status" value="1"/>
</dbReference>
<dbReference type="PANTHER" id="PTHR43569:SF2">
    <property type="entry name" value="AMIDOHYDROLASE-RELATED DOMAIN-CONTAINING PROTEIN"/>
    <property type="match status" value="1"/>
</dbReference>
<reference evidence="3 4" key="1">
    <citation type="submission" date="2022-08" db="EMBL/GenBank/DDBJ databases">
        <title>Reclassification of Massilia species as members of the genera Telluria, Duganella, Pseudoduganella, Mokoshia gen. nov. and Zemynaea gen. nov. using orthogonal and non-orthogonal genome-based approaches.</title>
        <authorList>
            <person name="Bowman J.P."/>
        </authorList>
    </citation>
    <scope>NUCLEOTIDE SEQUENCE [LARGE SCALE GENOMIC DNA]</scope>
    <source>
        <strain evidence="3 4">JCM 31606</strain>
    </source>
</reference>
<comment type="similarity">
    <text evidence="1">Belongs to the metallo-dependent hydrolases superfamily.</text>
</comment>
<proteinExistence type="inferred from homology"/>
<accession>A0ABT2CXG0</accession>
<sequence>MKVDAHQHFWRLDDPGRDWPPPALAALYRDFGPADLAPLLQAHGIESCVLVQSLPDDADTLALLDLADQHEFIGAVVGWTDLKAPAAPQRIAALAARPKMRGLRPMLQDLPDGTWLLDPALEPAVRAMIAYGLSFDALVRPGQLPALLHFARRFTELAIVIDHAAKPDLASGQIEQWGRDMQALAQLPNVACKLSGLVTEAAPHWQLDDLQPCVAGLLDWFGPERLMWGSDWPVLNLAADYGRWLAACEAMLDHLDHDARAAVFGLNACRFYQIELKRKP</sequence>
<evidence type="ECO:0000313" key="3">
    <source>
        <dbReference type="EMBL" id="MCS0658251.1"/>
    </source>
</evidence>
<keyword evidence="4" id="KW-1185">Reference proteome</keyword>
<dbReference type="EMBL" id="JANUGU010000002">
    <property type="protein sequence ID" value="MCS0658251.1"/>
    <property type="molecule type" value="Genomic_DNA"/>
</dbReference>
<protein>
    <submittedName>
        <fullName evidence="3">Amidohydrolase family protein</fullName>
    </submittedName>
</protein>
<dbReference type="InterPro" id="IPR032466">
    <property type="entry name" value="Metal_Hydrolase"/>
</dbReference>
<dbReference type="SUPFAM" id="SSF51556">
    <property type="entry name" value="Metallo-dependent hydrolases"/>
    <property type="match status" value="1"/>
</dbReference>
<name>A0ABT2CXG0_9BURK</name>
<dbReference type="RefSeq" id="WP_258811438.1">
    <property type="nucleotide sequence ID" value="NZ_JANUGU010000002.1"/>
</dbReference>
<feature type="domain" description="Amidohydrolase-related" evidence="2">
    <location>
        <begin position="3"/>
        <end position="273"/>
    </location>
</feature>
<dbReference type="InterPro" id="IPR052350">
    <property type="entry name" value="Metallo-dep_Lactonases"/>
</dbReference>
<dbReference type="InterPro" id="IPR006680">
    <property type="entry name" value="Amidohydro-rel"/>
</dbReference>
<dbReference type="Gene3D" id="3.20.20.140">
    <property type="entry name" value="Metal-dependent hydrolases"/>
    <property type="match status" value="1"/>
</dbReference>
<dbReference type="Pfam" id="PF04909">
    <property type="entry name" value="Amidohydro_2"/>
    <property type="match status" value="1"/>
</dbReference>
<comment type="caution">
    <text evidence="3">The sequence shown here is derived from an EMBL/GenBank/DDBJ whole genome shotgun (WGS) entry which is preliminary data.</text>
</comment>